<keyword evidence="4" id="KW-1185">Reference proteome</keyword>
<name>A0A1Y1W934_9FUNG</name>
<evidence type="ECO:0000313" key="3">
    <source>
        <dbReference type="EMBL" id="ORX70039.1"/>
    </source>
</evidence>
<dbReference type="InterPro" id="IPR029033">
    <property type="entry name" value="His_PPase_superfam"/>
</dbReference>
<protein>
    <submittedName>
        <fullName evidence="3">Phosphoglycerate mutase-like protein</fullName>
    </submittedName>
</protein>
<dbReference type="PANTHER" id="PTHR48100:SF44">
    <property type="entry name" value="PHOSPHATASE C1620.13-RELATED"/>
    <property type="match status" value="1"/>
</dbReference>
<proteinExistence type="predicted"/>
<dbReference type="InterPro" id="IPR050275">
    <property type="entry name" value="PGM_Phosphatase"/>
</dbReference>
<dbReference type="AlphaFoldDB" id="A0A1Y1W934"/>
<dbReference type="SMART" id="SM00855">
    <property type="entry name" value="PGAM"/>
    <property type="match status" value="1"/>
</dbReference>
<dbReference type="Pfam" id="PF00300">
    <property type="entry name" value="His_Phos_1"/>
    <property type="match status" value="1"/>
</dbReference>
<feature type="binding site" evidence="2">
    <location>
        <begin position="17"/>
        <end position="24"/>
    </location>
    <ligand>
        <name>substrate</name>
    </ligand>
</feature>
<feature type="active site" description="Proton donor/acceptor" evidence="1">
    <location>
        <position position="93"/>
    </location>
</feature>
<evidence type="ECO:0000256" key="1">
    <source>
        <dbReference type="PIRSR" id="PIRSR613078-1"/>
    </source>
</evidence>
<dbReference type="InterPro" id="IPR013078">
    <property type="entry name" value="His_Pase_superF_clade-1"/>
</dbReference>
<feature type="active site" description="Tele-phosphohistidine intermediate" evidence="1">
    <location>
        <position position="18"/>
    </location>
</feature>
<dbReference type="PANTHER" id="PTHR48100">
    <property type="entry name" value="BROAD-SPECIFICITY PHOSPHATASE YOR283W-RELATED"/>
    <property type="match status" value="1"/>
</dbReference>
<organism evidence="3 4">
    <name type="scientific">Linderina pennispora</name>
    <dbReference type="NCBI Taxonomy" id="61395"/>
    <lineage>
        <taxon>Eukaryota</taxon>
        <taxon>Fungi</taxon>
        <taxon>Fungi incertae sedis</taxon>
        <taxon>Zoopagomycota</taxon>
        <taxon>Kickxellomycotina</taxon>
        <taxon>Kickxellomycetes</taxon>
        <taxon>Kickxellales</taxon>
        <taxon>Kickxellaceae</taxon>
        <taxon>Linderina</taxon>
    </lineage>
</organism>
<dbReference type="STRING" id="61395.A0A1Y1W934"/>
<gene>
    <name evidence="3" type="ORF">DL89DRAFT_267269</name>
</gene>
<dbReference type="GO" id="GO:0016791">
    <property type="term" value="F:phosphatase activity"/>
    <property type="evidence" value="ECO:0007669"/>
    <property type="project" value="TreeGrafter"/>
</dbReference>
<dbReference type="EMBL" id="MCFD01000006">
    <property type="protein sequence ID" value="ORX70039.1"/>
    <property type="molecule type" value="Genomic_DNA"/>
</dbReference>
<dbReference type="GO" id="GO:0005829">
    <property type="term" value="C:cytosol"/>
    <property type="evidence" value="ECO:0007669"/>
    <property type="project" value="TreeGrafter"/>
</dbReference>
<sequence length="267" mass="29961">MSDTGPAHPQTTIYFIRHGETEVNRRNCVQGKRIDPPLNERGRQQAVHVGLRFQKAPVDWIVTSTSKRAIETGAAVAQYHTGVPFEHFDELNELEFGDLEGMHVTAGYNDLIKQWDRQHLAEVKAPGERGESPKTCAQRALPRLQQIVDDAVAKGRRHVCVVVHSRLIQILMAWLIDGSLDTMLKYKQKKAAVNEVLVFAEPSPYCREGGVMAQYRFVPGEVNSTSHMPDDVVSRVSSATSLTNRNPQEERIRFVSDQGGNVVLKHM</sequence>
<dbReference type="SUPFAM" id="SSF53254">
    <property type="entry name" value="Phosphoglycerate mutase-like"/>
    <property type="match status" value="1"/>
</dbReference>
<dbReference type="Gene3D" id="3.40.50.1240">
    <property type="entry name" value="Phosphoglycerate mutase-like"/>
    <property type="match status" value="1"/>
</dbReference>
<dbReference type="CDD" id="cd07067">
    <property type="entry name" value="HP_PGM_like"/>
    <property type="match status" value="1"/>
</dbReference>
<dbReference type="OrthoDB" id="354304at2759"/>
<evidence type="ECO:0000256" key="2">
    <source>
        <dbReference type="PIRSR" id="PIRSR613078-2"/>
    </source>
</evidence>
<comment type="caution">
    <text evidence="3">The sequence shown here is derived from an EMBL/GenBank/DDBJ whole genome shotgun (WGS) entry which is preliminary data.</text>
</comment>
<accession>A0A1Y1W934</accession>
<dbReference type="GeneID" id="63804072"/>
<reference evidence="3 4" key="1">
    <citation type="submission" date="2016-07" db="EMBL/GenBank/DDBJ databases">
        <title>Pervasive Adenine N6-methylation of Active Genes in Fungi.</title>
        <authorList>
            <consortium name="DOE Joint Genome Institute"/>
            <person name="Mondo S.J."/>
            <person name="Dannebaum R.O."/>
            <person name="Kuo R.C."/>
            <person name="Labutti K."/>
            <person name="Haridas S."/>
            <person name="Kuo A."/>
            <person name="Salamov A."/>
            <person name="Ahrendt S.R."/>
            <person name="Lipzen A."/>
            <person name="Sullivan W."/>
            <person name="Andreopoulos W.B."/>
            <person name="Clum A."/>
            <person name="Lindquist E."/>
            <person name="Daum C."/>
            <person name="Ramamoorthy G.K."/>
            <person name="Gryganskyi A."/>
            <person name="Culley D."/>
            <person name="Magnuson J.K."/>
            <person name="James T.Y."/>
            <person name="O'Malley M.A."/>
            <person name="Stajich J.E."/>
            <person name="Spatafora J.W."/>
            <person name="Visel A."/>
            <person name="Grigoriev I.V."/>
        </authorList>
    </citation>
    <scope>NUCLEOTIDE SEQUENCE [LARGE SCALE GENOMIC DNA]</scope>
    <source>
        <strain evidence="3 4">ATCC 12442</strain>
    </source>
</reference>
<evidence type="ECO:0000313" key="4">
    <source>
        <dbReference type="Proteomes" id="UP000193922"/>
    </source>
</evidence>
<dbReference type="Proteomes" id="UP000193922">
    <property type="component" value="Unassembled WGS sequence"/>
</dbReference>
<dbReference type="RefSeq" id="XP_040743677.1">
    <property type="nucleotide sequence ID" value="XM_040887424.1"/>
</dbReference>
<feature type="binding site" evidence="2">
    <location>
        <position position="68"/>
    </location>
    <ligand>
        <name>substrate</name>
    </ligand>
</feature>